<evidence type="ECO:0000313" key="2">
    <source>
        <dbReference type="EMBL" id="GBP62741.1"/>
    </source>
</evidence>
<feature type="compositionally biased region" description="Low complexity" evidence="1">
    <location>
        <begin position="150"/>
        <end position="164"/>
    </location>
</feature>
<gene>
    <name evidence="2" type="ORF">EVAR_56259_1</name>
</gene>
<protein>
    <submittedName>
        <fullName evidence="2">Uncharacterized protein</fullName>
    </submittedName>
</protein>
<feature type="compositionally biased region" description="Polar residues" evidence="1">
    <location>
        <begin position="75"/>
        <end position="86"/>
    </location>
</feature>
<dbReference type="Proteomes" id="UP000299102">
    <property type="component" value="Unassembled WGS sequence"/>
</dbReference>
<evidence type="ECO:0000313" key="3">
    <source>
        <dbReference type="Proteomes" id="UP000299102"/>
    </source>
</evidence>
<dbReference type="AlphaFoldDB" id="A0A4C1XFN0"/>
<accession>A0A4C1XFN0</accession>
<dbReference type="EMBL" id="BGZK01000848">
    <property type="protein sequence ID" value="GBP62741.1"/>
    <property type="molecule type" value="Genomic_DNA"/>
</dbReference>
<proteinExistence type="predicted"/>
<sequence>MFSIVEIDIAHAKPKEIRGLRCILATTAGLSLSAAYGDQKNDDISIEEKLPSPGNCHSRSLEGRKKHSSSSTSSDNLQSRAGNRTTAPRRRQSTASPRRDQWKARALRPPLFEERARAVRRPLEKISTSREPFRRIVGRFEQLNVIKHPGAAPPLAAGRAKPAGTFDSGRPAPSTRRLLSARFSDAPRSLPTRTVTIK</sequence>
<comment type="caution">
    <text evidence="2">The sequence shown here is derived from an EMBL/GenBank/DDBJ whole genome shotgun (WGS) entry which is preliminary data.</text>
</comment>
<keyword evidence="3" id="KW-1185">Reference proteome</keyword>
<evidence type="ECO:0000256" key="1">
    <source>
        <dbReference type="SAM" id="MobiDB-lite"/>
    </source>
</evidence>
<name>A0A4C1XFN0_EUMVA</name>
<feature type="region of interest" description="Disordered" evidence="1">
    <location>
        <begin position="45"/>
        <end position="108"/>
    </location>
</feature>
<reference evidence="2 3" key="1">
    <citation type="journal article" date="2019" name="Commun. Biol.">
        <title>The bagworm genome reveals a unique fibroin gene that provides high tensile strength.</title>
        <authorList>
            <person name="Kono N."/>
            <person name="Nakamura H."/>
            <person name="Ohtoshi R."/>
            <person name="Tomita M."/>
            <person name="Numata K."/>
            <person name="Arakawa K."/>
        </authorList>
    </citation>
    <scope>NUCLEOTIDE SEQUENCE [LARGE SCALE GENOMIC DNA]</scope>
</reference>
<organism evidence="2 3">
    <name type="scientific">Eumeta variegata</name>
    <name type="common">Bagworm moth</name>
    <name type="synonym">Eumeta japonica</name>
    <dbReference type="NCBI Taxonomy" id="151549"/>
    <lineage>
        <taxon>Eukaryota</taxon>
        <taxon>Metazoa</taxon>
        <taxon>Ecdysozoa</taxon>
        <taxon>Arthropoda</taxon>
        <taxon>Hexapoda</taxon>
        <taxon>Insecta</taxon>
        <taxon>Pterygota</taxon>
        <taxon>Neoptera</taxon>
        <taxon>Endopterygota</taxon>
        <taxon>Lepidoptera</taxon>
        <taxon>Glossata</taxon>
        <taxon>Ditrysia</taxon>
        <taxon>Tineoidea</taxon>
        <taxon>Psychidae</taxon>
        <taxon>Oiketicinae</taxon>
        <taxon>Eumeta</taxon>
    </lineage>
</organism>
<feature type="region of interest" description="Disordered" evidence="1">
    <location>
        <begin position="150"/>
        <end position="198"/>
    </location>
</feature>